<name>A0A7W6A2X0_9CAUL</name>
<gene>
    <name evidence="2" type="ORF">GGR11_001836</name>
</gene>
<dbReference type="EMBL" id="JACIDA010000002">
    <property type="protein sequence ID" value="MBB3872283.1"/>
    <property type="molecule type" value="Genomic_DNA"/>
</dbReference>
<keyword evidence="1" id="KW-1133">Transmembrane helix</keyword>
<proteinExistence type="predicted"/>
<feature type="transmembrane region" description="Helical" evidence="1">
    <location>
        <begin position="12"/>
        <end position="29"/>
    </location>
</feature>
<dbReference type="Proteomes" id="UP000532936">
    <property type="component" value="Unassembled WGS sequence"/>
</dbReference>
<keyword evidence="1" id="KW-0812">Transmembrane</keyword>
<evidence type="ECO:0000313" key="3">
    <source>
        <dbReference type="Proteomes" id="UP000532936"/>
    </source>
</evidence>
<keyword evidence="1" id="KW-0472">Membrane</keyword>
<accession>A0A7W6A2X0</accession>
<comment type="caution">
    <text evidence="2">The sequence shown here is derived from an EMBL/GenBank/DDBJ whole genome shotgun (WGS) entry which is preliminary data.</text>
</comment>
<evidence type="ECO:0000313" key="2">
    <source>
        <dbReference type="EMBL" id="MBB3872283.1"/>
    </source>
</evidence>
<reference evidence="2 3" key="1">
    <citation type="submission" date="2020-08" db="EMBL/GenBank/DDBJ databases">
        <title>Genomic Encyclopedia of Type Strains, Phase IV (KMG-IV): sequencing the most valuable type-strain genomes for metagenomic binning, comparative biology and taxonomic classification.</title>
        <authorList>
            <person name="Goeker M."/>
        </authorList>
    </citation>
    <scope>NUCLEOTIDE SEQUENCE [LARGE SCALE GENOMIC DNA]</scope>
    <source>
        <strain evidence="2 3">DSM 14878</strain>
    </source>
</reference>
<evidence type="ECO:0000256" key="1">
    <source>
        <dbReference type="SAM" id="Phobius"/>
    </source>
</evidence>
<dbReference type="AlphaFoldDB" id="A0A7W6A2X0"/>
<sequence length="32" mass="3505">MDLIMNKKLQTVLVFVVGLVAMVIGYVVLKGL</sequence>
<protein>
    <submittedName>
        <fullName evidence="2">Uncharacterized protein</fullName>
    </submittedName>
</protein>
<organism evidence="2 3">
    <name type="scientific">Brevundimonas mediterranea</name>
    <dbReference type="NCBI Taxonomy" id="74329"/>
    <lineage>
        <taxon>Bacteria</taxon>
        <taxon>Pseudomonadati</taxon>
        <taxon>Pseudomonadota</taxon>
        <taxon>Alphaproteobacteria</taxon>
        <taxon>Caulobacterales</taxon>
        <taxon>Caulobacteraceae</taxon>
        <taxon>Brevundimonas</taxon>
    </lineage>
</organism>